<evidence type="ECO:0000313" key="3">
    <source>
        <dbReference type="Proteomes" id="UP000239872"/>
    </source>
</evidence>
<dbReference type="InterPro" id="IPR013325">
    <property type="entry name" value="RNA_pol_sigma_r2"/>
</dbReference>
<evidence type="ECO:0000259" key="1">
    <source>
        <dbReference type="Pfam" id="PF04542"/>
    </source>
</evidence>
<name>A0A2S7SXD1_9BACT</name>
<dbReference type="Gene3D" id="1.10.1740.10">
    <property type="match status" value="1"/>
</dbReference>
<dbReference type="Pfam" id="PF04542">
    <property type="entry name" value="Sigma70_r2"/>
    <property type="match status" value="1"/>
</dbReference>
<sequence length="155" mass="17851">MFPRVARYISKRGGSFDEAKDIFQEAVVIYYEKITGRGVDEVQNTDAYLMGIARHLWIKACKDKARLANDSRDADVADNKELNASERVLGFLTVAGQKCMELLHAFYYDKQNMKEVATNFGFSSERSATVQKFKCLEKVRDIVKRRSLIYEDFLD</sequence>
<evidence type="ECO:0000313" key="2">
    <source>
        <dbReference type="EMBL" id="PQJ11580.1"/>
    </source>
</evidence>
<comment type="caution">
    <text evidence="2">The sequence shown here is derived from an EMBL/GenBank/DDBJ whole genome shotgun (WGS) entry which is preliminary data.</text>
</comment>
<feature type="domain" description="RNA polymerase sigma-70 region 2" evidence="1">
    <location>
        <begin position="3"/>
        <end position="66"/>
    </location>
</feature>
<proteinExistence type="predicted"/>
<protein>
    <submittedName>
        <fullName evidence="2">RNA polymerase subunit sigma-70</fullName>
    </submittedName>
</protein>
<dbReference type="GO" id="GO:0006352">
    <property type="term" value="P:DNA-templated transcription initiation"/>
    <property type="evidence" value="ECO:0007669"/>
    <property type="project" value="InterPro"/>
</dbReference>
<dbReference type="SUPFAM" id="SSF88946">
    <property type="entry name" value="Sigma2 domain of RNA polymerase sigma factors"/>
    <property type="match status" value="1"/>
</dbReference>
<dbReference type="EMBL" id="PPSL01000002">
    <property type="protein sequence ID" value="PQJ11580.1"/>
    <property type="molecule type" value="Genomic_DNA"/>
</dbReference>
<keyword evidence="3" id="KW-1185">Reference proteome</keyword>
<reference evidence="2 3" key="1">
    <citation type="submission" date="2018-01" db="EMBL/GenBank/DDBJ databases">
        <title>A novel member of the phylum Bacteroidetes isolated from glacier ice.</title>
        <authorList>
            <person name="Liu Q."/>
            <person name="Xin Y.-H."/>
        </authorList>
    </citation>
    <scope>NUCLEOTIDE SEQUENCE [LARGE SCALE GENOMIC DNA]</scope>
    <source>
        <strain evidence="2 3">RB1R16</strain>
    </source>
</reference>
<dbReference type="AlphaFoldDB" id="A0A2S7SXD1"/>
<dbReference type="Proteomes" id="UP000239872">
    <property type="component" value="Unassembled WGS sequence"/>
</dbReference>
<accession>A0A2S7SXD1</accession>
<dbReference type="OrthoDB" id="1163416at2"/>
<dbReference type="InterPro" id="IPR007627">
    <property type="entry name" value="RNA_pol_sigma70_r2"/>
</dbReference>
<dbReference type="GO" id="GO:0003700">
    <property type="term" value="F:DNA-binding transcription factor activity"/>
    <property type="evidence" value="ECO:0007669"/>
    <property type="project" value="InterPro"/>
</dbReference>
<organism evidence="2 3">
    <name type="scientific">Flavipsychrobacter stenotrophus</name>
    <dbReference type="NCBI Taxonomy" id="2077091"/>
    <lineage>
        <taxon>Bacteria</taxon>
        <taxon>Pseudomonadati</taxon>
        <taxon>Bacteroidota</taxon>
        <taxon>Chitinophagia</taxon>
        <taxon>Chitinophagales</taxon>
        <taxon>Chitinophagaceae</taxon>
        <taxon>Flavipsychrobacter</taxon>
    </lineage>
</organism>
<gene>
    <name evidence="2" type="ORF">CJD36_007225</name>
</gene>